<evidence type="ECO:0000313" key="7">
    <source>
        <dbReference type="EMBL" id="CTR06740.1"/>
    </source>
</evidence>
<dbReference type="GO" id="GO:0030915">
    <property type="term" value="C:Smc5-Smc6 complex"/>
    <property type="evidence" value="ECO:0007669"/>
    <property type="project" value="TreeGrafter"/>
</dbReference>
<dbReference type="OrthoDB" id="10254973at2759"/>
<reference evidence="8 10" key="2">
    <citation type="journal article" date="2018" name="Elife">
        <title>Functional genomics of lipid metabolism in the oleaginous yeast Rhodosporidium toruloides.</title>
        <authorList>
            <person name="Coradetti S.T."/>
            <person name="Pinel D."/>
            <person name="Geiselman G."/>
            <person name="Ito M."/>
            <person name="Mondo S."/>
            <person name="Reilly M.C."/>
            <person name="Cheng Y.F."/>
            <person name="Bauer S."/>
            <person name="Grigoriev I."/>
            <person name="Gladden J.M."/>
            <person name="Simmons B.A."/>
            <person name="Brem R."/>
            <person name="Arkin A.P."/>
            <person name="Skerker J.M."/>
        </authorList>
    </citation>
    <scope>NUCLEOTIDE SEQUENCE [LARGE SCALE GENOMIC DNA]</scope>
    <source>
        <strain evidence="8 10">NBRC 0880</strain>
    </source>
</reference>
<feature type="coiled-coil region" evidence="4">
    <location>
        <begin position="814"/>
        <end position="848"/>
    </location>
</feature>
<dbReference type="Pfam" id="PF02463">
    <property type="entry name" value="SMC_N"/>
    <property type="match status" value="1"/>
</dbReference>
<name>A0A0K3CDW1_RHOTO</name>
<evidence type="ECO:0000256" key="3">
    <source>
        <dbReference type="ARBA" id="ARBA00023054"/>
    </source>
</evidence>
<evidence type="ECO:0000313" key="9">
    <source>
        <dbReference type="Proteomes" id="UP000199069"/>
    </source>
</evidence>
<dbReference type="GO" id="GO:0003697">
    <property type="term" value="F:single-stranded DNA binding"/>
    <property type="evidence" value="ECO:0007669"/>
    <property type="project" value="TreeGrafter"/>
</dbReference>
<feature type="region of interest" description="Disordered" evidence="5">
    <location>
        <begin position="1"/>
        <end position="89"/>
    </location>
</feature>
<evidence type="ECO:0000256" key="4">
    <source>
        <dbReference type="SAM" id="Coils"/>
    </source>
</evidence>
<dbReference type="OMA" id="RFWTSQP"/>
<evidence type="ECO:0000256" key="5">
    <source>
        <dbReference type="SAM" id="MobiDB-lite"/>
    </source>
</evidence>
<dbReference type="GO" id="GO:0016787">
    <property type="term" value="F:hydrolase activity"/>
    <property type="evidence" value="ECO:0007669"/>
    <property type="project" value="UniProtKB-KW"/>
</dbReference>
<evidence type="ECO:0000313" key="8">
    <source>
        <dbReference type="EMBL" id="PRQ74900.1"/>
    </source>
</evidence>
<feature type="compositionally biased region" description="Basic and acidic residues" evidence="5">
    <location>
        <begin position="44"/>
        <end position="60"/>
    </location>
</feature>
<dbReference type="PANTHER" id="PTHR45916:SF1">
    <property type="entry name" value="STRUCTURAL MAINTENANCE OF CHROMOSOMES PROTEIN 5"/>
    <property type="match status" value="1"/>
</dbReference>
<dbReference type="Proteomes" id="UP000199069">
    <property type="component" value="Unassembled WGS sequence"/>
</dbReference>
<dbReference type="SUPFAM" id="SSF52540">
    <property type="entry name" value="P-loop containing nucleoside triphosphate hydrolases"/>
    <property type="match status" value="2"/>
</dbReference>
<feature type="compositionally biased region" description="Acidic residues" evidence="5">
    <location>
        <begin position="77"/>
        <end position="86"/>
    </location>
</feature>
<keyword evidence="3 4" id="KW-0175">Coiled coil</keyword>
<feature type="coiled-coil region" evidence="4">
    <location>
        <begin position="463"/>
        <end position="511"/>
    </location>
</feature>
<dbReference type="STRING" id="5286.A0A0K3CDW1"/>
<feature type="coiled-coil region" evidence="4">
    <location>
        <begin position="873"/>
        <end position="1000"/>
    </location>
</feature>
<dbReference type="InterPro" id="IPR027417">
    <property type="entry name" value="P-loop_NTPase"/>
</dbReference>
<dbReference type="GO" id="GO:0005634">
    <property type="term" value="C:nucleus"/>
    <property type="evidence" value="ECO:0007669"/>
    <property type="project" value="TreeGrafter"/>
</dbReference>
<organism evidence="7 9">
    <name type="scientific">Rhodotorula toruloides</name>
    <name type="common">Yeast</name>
    <name type="synonym">Rhodosporidium toruloides</name>
    <dbReference type="NCBI Taxonomy" id="5286"/>
    <lineage>
        <taxon>Eukaryota</taxon>
        <taxon>Fungi</taxon>
        <taxon>Dikarya</taxon>
        <taxon>Basidiomycota</taxon>
        <taxon>Pucciniomycotina</taxon>
        <taxon>Microbotryomycetes</taxon>
        <taxon>Sporidiobolales</taxon>
        <taxon>Sporidiobolaceae</taxon>
        <taxon>Rhodotorula</taxon>
    </lineage>
</organism>
<dbReference type="EMBL" id="CWKI01000005">
    <property type="protein sequence ID" value="CTR06740.1"/>
    <property type="molecule type" value="Genomic_DNA"/>
</dbReference>
<feature type="domain" description="RecF/RecN/SMC N-terminal" evidence="6">
    <location>
        <begin position="110"/>
        <end position="1120"/>
    </location>
</feature>
<dbReference type="EMBL" id="LCTV02000005">
    <property type="protein sequence ID" value="PRQ74900.1"/>
    <property type="molecule type" value="Genomic_DNA"/>
</dbReference>
<feature type="coiled-coil region" evidence="4">
    <location>
        <begin position="763"/>
        <end position="790"/>
    </location>
</feature>
<keyword evidence="9" id="KW-1185">Reference proteome</keyword>
<accession>A0A0K3CDW1</accession>
<comment type="similarity">
    <text evidence="1">Belongs to the SMC family. SMC5 subfamily.</text>
</comment>
<feature type="coiled-coil region" evidence="4">
    <location>
        <begin position="282"/>
        <end position="316"/>
    </location>
</feature>
<sequence length="1185" mass="134767">MSDSDEDSPMARVKPERTTSTGKTRRRAVDSDSDDADSTPRPANGDEDHTDSHTAKRVKLENGVNGKGKERARVQDSDDSEDEDGEDVKMVLRERKQLVRDDTGYVTGSIVRIACHSFLTYDEVEFNPGPALNMIIGPNGTGKSTIACAIALGLGFSPKVLGRATKLSQYCKNDSNEETWIEIELKGHPGKKNLVIRRYLYRDSERTKFMVDGDETPAKEVAEKMEELQVQVGNLCTFLPQDRVASFAMMTASGLLRETERAAGHEQLSTWHDVLIQEYKTCKVAQEEVDRVSESLKRKQTKQAETEKEVHAFQQRERLEQELGEAQVLQRAFEYDVAYENYQRARQEKTVVANEIAELEERNRPFKDSKAALKKLVDSSISQQDKLAKKVQLALKDAESKKQQLAKADDERSATADKIRQIKSDETTRRENIQKCRKEIAKYEPMVENEPAEADTSEIDRQIRDKTNEKNDVAAKIQETAQEIGNVQYQGQRLKAQEDQMRHDLARLQEAGKVREAACQRFDQDAWRAVDWLRQNQDKFKGKIYEPARLNLFLKKDFNGRKLDVRDQSLVSMIEGPISMNAFSTFLFEKREDYDLMHNILVDAPNSRQPGSGLRINGAEITGNVPFDRIPRPLSDEELHALGFDAWAIDLLDGPEPVLTWLCTQHNLHRIPVQLDRRRIDIQAVEQGKDIPRYYTREGSNSIKYSTYGARFAQNDQRAAQPAKILNTSVDESRISGVTKRIEETHEERKRLHGELQRLGRVGNDLRAQADQLTVERDELVQERNAMSKARTAWQRAKSKLASLQSSLQRELSKPSATEKREQLAARMRKLMEKRVKLTIEYEDLLVKAADVQESSIKVHLQTLQAESDHRAMDLMVRERDEELEEKREALERATAAVAALLKEGKRHNAAYQEAVAALSDEQKERVKERRESGEETLQTIEDKIVEIESNLNCTIAVSPLVLDAYNKRKIEINDLKSKLEDAEEKLDESKKVIETTEGRWLPELEHLVGEVSAKFTASFETLGLLGEVRLAKDPDYEKWGIEIMVSFRDCKDNSADVELHVLSGHRQSGGERALTTVTYLLALAELARAPFALVDEINQGMDQRAERNMHKMLVETTCKADVGQYFLLTPKLLPDLVYHPKMKVLVINVSPWIPETLSLQGILDAKRKLNKRKGLPNGRAIAAH</sequence>
<keyword evidence="8" id="KW-0378">Hydrolase</keyword>
<evidence type="ECO:0000313" key="10">
    <source>
        <dbReference type="Proteomes" id="UP000239560"/>
    </source>
</evidence>
<dbReference type="GO" id="GO:0000724">
    <property type="term" value="P:double-strand break repair via homologous recombination"/>
    <property type="evidence" value="ECO:0007669"/>
    <property type="project" value="TreeGrafter"/>
</dbReference>
<dbReference type="Proteomes" id="UP000239560">
    <property type="component" value="Unassembled WGS sequence"/>
</dbReference>
<dbReference type="Gene3D" id="3.40.50.300">
    <property type="entry name" value="P-loop containing nucleotide triphosphate hydrolases"/>
    <property type="match status" value="2"/>
</dbReference>
<dbReference type="PANTHER" id="PTHR45916">
    <property type="entry name" value="STRUCTURAL MAINTENANCE OF CHROMOSOMES PROTEIN 5"/>
    <property type="match status" value="1"/>
</dbReference>
<protein>
    <recommendedName>
        <fullName evidence="2">Structural maintenance of chromosomes protein 5</fullName>
    </recommendedName>
</protein>
<reference evidence="7 9" key="1">
    <citation type="submission" date="2015-07" db="EMBL/GenBank/DDBJ databases">
        <authorList>
            <person name="Cajimat M.N.B."/>
            <person name="Milazzo M.L."/>
            <person name="Fulhorst C.F."/>
        </authorList>
    </citation>
    <scope>NUCLEOTIDE SEQUENCE [LARGE SCALE GENOMIC DNA]</scope>
    <source>
        <strain evidence="7">Single colony</strain>
    </source>
</reference>
<proteinExistence type="inferred from homology"/>
<dbReference type="InterPro" id="IPR003395">
    <property type="entry name" value="RecF/RecN/SMC_N"/>
</dbReference>
<gene>
    <name evidence="7" type="primary">FGENESH: predicted gene_5.146</name>
    <name evidence="8" type="ORF">AAT19DRAFT_13922</name>
    <name evidence="7" type="ORF">BN2166_0026010</name>
</gene>
<evidence type="ECO:0000259" key="6">
    <source>
        <dbReference type="Pfam" id="PF02463"/>
    </source>
</evidence>
<evidence type="ECO:0000256" key="1">
    <source>
        <dbReference type="ARBA" id="ARBA00010171"/>
    </source>
</evidence>
<feature type="region of interest" description="Disordered" evidence="5">
    <location>
        <begin position="401"/>
        <end position="431"/>
    </location>
</feature>
<dbReference type="AlphaFoldDB" id="A0A0K3CDW1"/>
<evidence type="ECO:0000256" key="2">
    <source>
        <dbReference type="ARBA" id="ARBA00018687"/>
    </source>
</evidence>
<feature type="compositionally biased region" description="Basic and acidic residues" evidence="5">
    <location>
        <begin position="67"/>
        <end position="76"/>
    </location>
</feature>